<dbReference type="Gene3D" id="3.40.470.10">
    <property type="entry name" value="Uracil-DNA glycosylase-like domain"/>
    <property type="match status" value="1"/>
</dbReference>
<dbReference type="InterPro" id="IPR036895">
    <property type="entry name" value="Uracil-DNA_glycosylase-like_sf"/>
</dbReference>
<organism evidence="1 2">
    <name type="scientific">Adhaeribacter rhizoryzae</name>
    <dbReference type="NCBI Taxonomy" id="2607907"/>
    <lineage>
        <taxon>Bacteria</taxon>
        <taxon>Pseudomonadati</taxon>
        <taxon>Bacteroidota</taxon>
        <taxon>Cytophagia</taxon>
        <taxon>Cytophagales</taxon>
        <taxon>Hymenobacteraceae</taxon>
        <taxon>Adhaeribacter</taxon>
    </lineage>
</organism>
<evidence type="ECO:0008006" key="3">
    <source>
        <dbReference type="Google" id="ProtNLM"/>
    </source>
</evidence>
<evidence type="ECO:0000313" key="2">
    <source>
        <dbReference type="Proteomes" id="UP000323426"/>
    </source>
</evidence>
<dbReference type="Proteomes" id="UP000323426">
    <property type="component" value="Unassembled WGS sequence"/>
</dbReference>
<gene>
    <name evidence="1" type="ORF">F0145_15845</name>
</gene>
<sequence length="231" mass="26889">MNHQEKNELLMAEYEIYFSELQTKFDEETKATLSLPLLMHIFPEYDNLARKVMVVGQETKGWYGALSDTTKNPTNIIGCYKKFELGKDYYSSPFWRFGKTLFSKLNPSNNPNGLLWTNLSKVDQNGSGVNQDVRKKNKAGYDLLVKEIAITKPEIVVFLTSWREDDTLKATFGKVTFEKIEDIPYEYLVRVKNENLPHNTFRTYHPRFLNDSTRSKYTINEIIEKVKNNCG</sequence>
<comment type="caution">
    <text evidence="1">The sequence shown here is derived from an EMBL/GenBank/DDBJ whole genome shotgun (WGS) entry which is preliminary data.</text>
</comment>
<evidence type="ECO:0000313" key="1">
    <source>
        <dbReference type="EMBL" id="KAA5544048.1"/>
    </source>
</evidence>
<reference evidence="1 2" key="1">
    <citation type="submission" date="2019-09" db="EMBL/GenBank/DDBJ databases">
        <title>Genome sequence and assembly of Adhaeribacter sp.</title>
        <authorList>
            <person name="Chhetri G."/>
        </authorList>
    </citation>
    <scope>NUCLEOTIDE SEQUENCE [LARGE SCALE GENOMIC DNA]</scope>
    <source>
        <strain evidence="1 2">DK36</strain>
    </source>
</reference>
<accession>A0A5M6D932</accession>
<dbReference type="EMBL" id="VWSF01000012">
    <property type="protein sequence ID" value="KAA5544048.1"/>
    <property type="molecule type" value="Genomic_DNA"/>
</dbReference>
<dbReference type="RefSeq" id="WP_150089655.1">
    <property type="nucleotide sequence ID" value="NZ_VWSF01000012.1"/>
</dbReference>
<protein>
    <recommendedName>
        <fullName evidence="3">Uracil-DNA glycosylase</fullName>
    </recommendedName>
</protein>
<dbReference type="AlphaFoldDB" id="A0A5M6D932"/>
<proteinExistence type="predicted"/>
<keyword evidence="2" id="KW-1185">Reference proteome</keyword>
<name>A0A5M6D932_9BACT</name>